<dbReference type="PROSITE" id="PS50977">
    <property type="entry name" value="HTH_TETR_2"/>
    <property type="match status" value="1"/>
</dbReference>
<protein>
    <submittedName>
        <fullName evidence="4">Dihydroxyacetone kinase transcriptional activator DhaS</fullName>
    </submittedName>
</protein>
<dbReference type="SUPFAM" id="SSF46689">
    <property type="entry name" value="Homeodomain-like"/>
    <property type="match status" value="1"/>
</dbReference>
<dbReference type="GO" id="GO:0003677">
    <property type="term" value="F:DNA binding"/>
    <property type="evidence" value="ECO:0007669"/>
    <property type="project" value="UniProtKB-UniRule"/>
</dbReference>
<evidence type="ECO:0000256" key="2">
    <source>
        <dbReference type="PROSITE-ProRule" id="PRU00335"/>
    </source>
</evidence>
<evidence type="ECO:0000259" key="3">
    <source>
        <dbReference type="PROSITE" id="PS50977"/>
    </source>
</evidence>
<dbReference type="InterPro" id="IPR050624">
    <property type="entry name" value="HTH-type_Tx_Regulator"/>
</dbReference>
<dbReference type="InterPro" id="IPR009057">
    <property type="entry name" value="Homeodomain-like_sf"/>
</dbReference>
<dbReference type="RefSeq" id="WP_006526204.1">
    <property type="nucleotide sequence ID" value="NZ_CABJCF010000005.1"/>
</dbReference>
<keyword evidence="4" id="KW-0808">Transferase</keyword>
<dbReference type="PANTHER" id="PTHR43479:SF7">
    <property type="entry name" value="TETR-FAMILY TRANSCRIPTIONAL REGULATOR"/>
    <property type="match status" value="1"/>
</dbReference>
<evidence type="ECO:0000313" key="4">
    <source>
        <dbReference type="EMBL" id="RGT53695.1"/>
    </source>
</evidence>
<evidence type="ECO:0000256" key="1">
    <source>
        <dbReference type="ARBA" id="ARBA00023125"/>
    </source>
</evidence>
<dbReference type="InterPro" id="IPR001647">
    <property type="entry name" value="HTH_TetR"/>
</dbReference>
<accession>A0A412PBB0</accession>
<comment type="caution">
    <text evidence="4">The sequence shown here is derived from an EMBL/GenBank/DDBJ whole genome shotgun (WGS) entry which is preliminary data.</text>
</comment>
<proteinExistence type="predicted"/>
<dbReference type="AlphaFoldDB" id="A0A412PBB0"/>
<evidence type="ECO:0000313" key="5">
    <source>
        <dbReference type="Proteomes" id="UP000284731"/>
    </source>
</evidence>
<dbReference type="Pfam" id="PF14278">
    <property type="entry name" value="TetR_C_8"/>
    <property type="match status" value="1"/>
</dbReference>
<dbReference type="InterPro" id="IPR039532">
    <property type="entry name" value="TetR_C_Firmicutes"/>
</dbReference>
<dbReference type="PANTHER" id="PTHR43479">
    <property type="entry name" value="ACREF/ENVCD OPERON REPRESSOR-RELATED"/>
    <property type="match status" value="1"/>
</dbReference>
<reference evidence="4 5" key="1">
    <citation type="submission" date="2018-08" db="EMBL/GenBank/DDBJ databases">
        <title>A genome reference for cultivated species of the human gut microbiota.</title>
        <authorList>
            <person name="Zou Y."/>
            <person name="Xue W."/>
            <person name="Luo G."/>
        </authorList>
    </citation>
    <scope>NUCLEOTIDE SEQUENCE [LARGE SCALE GENOMIC DNA]</scope>
    <source>
        <strain evidence="4 5">AF18-46</strain>
    </source>
</reference>
<sequence>MSNLTKKALGASLKKILLQKPLEKITITDLTNDCGVNRQTFYYHFHDIYDLIDWIYLAEGEEAIGTQRSYDSWQDGLLSAFKIIEKEKHFILNTIHSRSQSHIMCMLEDAAEYLLLNVIRELAKNYKVSNETIHFMASFYRFSFAGVIFDWIEKGMHENPQKIVDQVAILMQGTFASALERFEKAKK</sequence>
<feature type="domain" description="HTH tetR-type" evidence="3">
    <location>
        <begin position="3"/>
        <end position="63"/>
    </location>
</feature>
<organism evidence="4 5">
    <name type="scientific">Solobacterium moorei</name>
    <dbReference type="NCBI Taxonomy" id="102148"/>
    <lineage>
        <taxon>Bacteria</taxon>
        <taxon>Bacillati</taxon>
        <taxon>Bacillota</taxon>
        <taxon>Erysipelotrichia</taxon>
        <taxon>Erysipelotrichales</taxon>
        <taxon>Erysipelotrichaceae</taxon>
        <taxon>Solobacterium</taxon>
    </lineage>
</organism>
<name>A0A412PBB0_9FIRM</name>
<feature type="DNA-binding region" description="H-T-H motif" evidence="2">
    <location>
        <begin position="26"/>
        <end position="45"/>
    </location>
</feature>
<dbReference type="EMBL" id="QRWX01000005">
    <property type="protein sequence ID" value="RGT53695.1"/>
    <property type="molecule type" value="Genomic_DNA"/>
</dbReference>
<dbReference type="Proteomes" id="UP000284731">
    <property type="component" value="Unassembled WGS sequence"/>
</dbReference>
<dbReference type="Gene3D" id="1.10.357.10">
    <property type="entry name" value="Tetracycline Repressor, domain 2"/>
    <property type="match status" value="1"/>
</dbReference>
<gene>
    <name evidence="4" type="ORF">DWX20_09670</name>
</gene>
<keyword evidence="1 2" id="KW-0238">DNA-binding</keyword>
<dbReference type="GO" id="GO:0016301">
    <property type="term" value="F:kinase activity"/>
    <property type="evidence" value="ECO:0007669"/>
    <property type="project" value="UniProtKB-KW"/>
</dbReference>
<keyword evidence="4" id="KW-0418">Kinase</keyword>